<reference evidence="2" key="1">
    <citation type="submission" date="2022-07" db="EMBL/GenBank/DDBJ databases">
        <title>Chromosome-level genome of Muraenolepis orangiensis.</title>
        <authorList>
            <person name="Kim J."/>
        </authorList>
    </citation>
    <scope>NUCLEOTIDE SEQUENCE</scope>
    <source>
        <strain evidence="2">KU_S4_2022</strain>
        <tissue evidence="2">Muscle</tissue>
    </source>
</reference>
<dbReference type="Proteomes" id="UP001148018">
    <property type="component" value="Unassembled WGS sequence"/>
</dbReference>
<keyword evidence="3" id="KW-1185">Reference proteome</keyword>
<proteinExistence type="predicted"/>
<organism evidence="2 3">
    <name type="scientific">Muraenolepis orangiensis</name>
    <name type="common">Patagonian moray cod</name>
    <dbReference type="NCBI Taxonomy" id="630683"/>
    <lineage>
        <taxon>Eukaryota</taxon>
        <taxon>Metazoa</taxon>
        <taxon>Chordata</taxon>
        <taxon>Craniata</taxon>
        <taxon>Vertebrata</taxon>
        <taxon>Euteleostomi</taxon>
        <taxon>Actinopterygii</taxon>
        <taxon>Neopterygii</taxon>
        <taxon>Teleostei</taxon>
        <taxon>Neoteleostei</taxon>
        <taxon>Acanthomorphata</taxon>
        <taxon>Zeiogadaria</taxon>
        <taxon>Gadariae</taxon>
        <taxon>Gadiformes</taxon>
        <taxon>Muraenolepidoidei</taxon>
        <taxon>Muraenolepididae</taxon>
        <taxon>Muraenolepis</taxon>
    </lineage>
</organism>
<dbReference type="AlphaFoldDB" id="A0A9Q0DIW6"/>
<feature type="region of interest" description="Disordered" evidence="1">
    <location>
        <begin position="78"/>
        <end position="106"/>
    </location>
</feature>
<evidence type="ECO:0000313" key="3">
    <source>
        <dbReference type="Proteomes" id="UP001148018"/>
    </source>
</evidence>
<gene>
    <name evidence="2" type="ORF">NHX12_011435</name>
</gene>
<dbReference type="EMBL" id="JANIIK010000116">
    <property type="protein sequence ID" value="KAJ3587840.1"/>
    <property type="molecule type" value="Genomic_DNA"/>
</dbReference>
<feature type="region of interest" description="Disordered" evidence="1">
    <location>
        <begin position="1"/>
        <end position="55"/>
    </location>
</feature>
<name>A0A9Q0DIW6_9TELE</name>
<evidence type="ECO:0000313" key="2">
    <source>
        <dbReference type="EMBL" id="KAJ3587840.1"/>
    </source>
</evidence>
<protein>
    <submittedName>
        <fullName evidence="2">Uncharacterized protein</fullName>
    </submittedName>
</protein>
<feature type="non-terminal residue" evidence="2">
    <location>
        <position position="1"/>
    </location>
</feature>
<sequence length="106" mass="11688">GSLCVSTLKEMNPDPSLGLAAPQRRSARPGQSASGEKQRRPELPCWRPRPPELSTIKGEESCTMTREVAEDSFPAAHCCTGRQENEDGWEDEEIPVSDDIRPSSLH</sequence>
<feature type="compositionally biased region" description="Acidic residues" evidence="1">
    <location>
        <begin position="86"/>
        <end position="96"/>
    </location>
</feature>
<comment type="caution">
    <text evidence="2">The sequence shown here is derived from an EMBL/GenBank/DDBJ whole genome shotgun (WGS) entry which is preliminary data.</text>
</comment>
<accession>A0A9Q0DIW6</accession>
<evidence type="ECO:0000256" key="1">
    <source>
        <dbReference type="SAM" id="MobiDB-lite"/>
    </source>
</evidence>